<feature type="transmembrane region" description="Helical" evidence="1">
    <location>
        <begin position="83"/>
        <end position="104"/>
    </location>
</feature>
<geneLocation type="mitochondrion" evidence="2"/>
<feature type="transmembrane region" description="Helical" evidence="1">
    <location>
        <begin position="52"/>
        <end position="71"/>
    </location>
</feature>
<feature type="transmembrane region" description="Helical" evidence="1">
    <location>
        <begin position="110"/>
        <end position="128"/>
    </location>
</feature>
<dbReference type="EMBL" id="EU339293">
    <property type="protein sequence ID" value="ACA03550.1"/>
    <property type="molecule type" value="Genomic_DNA"/>
</dbReference>
<evidence type="ECO:0000256" key="1">
    <source>
        <dbReference type="SAM" id="Phobius"/>
    </source>
</evidence>
<dbReference type="AlphaFoldDB" id="B2Y1U0"/>
<evidence type="ECO:0000313" key="2">
    <source>
        <dbReference type="EMBL" id="ACA03550.1"/>
    </source>
</evidence>
<name>B2Y1U0_DICPU</name>
<organism evidence="2">
    <name type="scientific">Dictyostelium purpureum</name>
    <name type="common">Slime mold</name>
    <dbReference type="NCBI Taxonomy" id="5786"/>
    <lineage>
        <taxon>Eukaryota</taxon>
        <taxon>Amoebozoa</taxon>
        <taxon>Evosea</taxon>
        <taxon>Eumycetozoa</taxon>
        <taxon>Dictyostelia</taxon>
        <taxon>Dictyosteliales</taxon>
        <taxon>Dictyosteliaceae</taxon>
        <taxon>Dictyostelium</taxon>
    </lineage>
</organism>
<keyword evidence="2" id="KW-0496">Mitochondrion</keyword>
<keyword evidence="1" id="KW-0812">Transmembrane</keyword>
<reference evidence="2" key="1">
    <citation type="journal article" date="2008" name="Mol. Biol. Evol.">
        <title>Mitochondrial genome evolution in the social amoebae.</title>
        <authorList>
            <person name="Heidel A.J."/>
            <person name="Gloeckner G."/>
        </authorList>
    </citation>
    <scope>NUCLEOTIDE SEQUENCE</scope>
    <source>
        <strain evidence="2">WS321</strain>
    </source>
</reference>
<keyword evidence="1" id="KW-0472">Membrane</keyword>
<feature type="transmembrane region" description="Helical" evidence="1">
    <location>
        <begin position="21"/>
        <end position="40"/>
    </location>
</feature>
<keyword evidence="1" id="KW-1133">Transmembrane helix</keyword>
<proteinExistence type="predicted"/>
<feature type="transmembrane region" description="Helical" evidence="1">
    <location>
        <begin position="218"/>
        <end position="235"/>
    </location>
</feature>
<sequence>MDKKLLNYVTKYSVEVLVVDYVKNQLLLIIGAFVFIGMKITFGYENIDVNGVSFTDLNSYIILSIMLFKIICWKFDNIKNVNILVNIVDSFLIVGGIIVLLIGFNKQSFYYIWNGIYITNMDPIFYKFEQIIQLLLDMGISEKEIQKYYSWEEAQTGLQNVSYLTLEDYSKEMYTKIKESIIEEENALKELIESKIKENTKAQESNETVIQWIKKNKLITLGIIGGSIAVTYGAYCIGYKLGFNFGLEIGRNFDEVLDGVVQKEINKGRIPGSVWEDLVRQAGENSARIRAAEVAKAAEIGHYPPTLLTKEIGVQVDALKRILNTQMKLKTPTMTAEKLELLRTKIKLLEDFIDIFEDKNTVSTIVQRADLKALLKILGTVRDFSIRGVNPEDAIRAEEVAAFINRVRNGTMGNVAMV</sequence>
<protein>
    <submittedName>
        <fullName evidence="2">Uncharacterized protein</fullName>
    </submittedName>
</protein>
<accession>B2Y1U0</accession>